<name>A0A9P0YJU3_CUSEU</name>
<dbReference type="Proteomes" id="UP001152484">
    <property type="component" value="Unassembled WGS sequence"/>
</dbReference>
<reference evidence="1" key="1">
    <citation type="submission" date="2022-07" db="EMBL/GenBank/DDBJ databases">
        <authorList>
            <person name="Macas J."/>
            <person name="Novak P."/>
            <person name="Neumann P."/>
        </authorList>
    </citation>
    <scope>NUCLEOTIDE SEQUENCE</scope>
</reference>
<dbReference type="AlphaFoldDB" id="A0A9P0YJU3"/>
<accession>A0A9P0YJU3</accession>
<evidence type="ECO:0000313" key="2">
    <source>
        <dbReference type="Proteomes" id="UP001152484"/>
    </source>
</evidence>
<proteinExistence type="predicted"/>
<comment type="caution">
    <text evidence="1">The sequence shown here is derived from an EMBL/GenBank/DDBJ whole genome shotgun (WGS) entry which is preliminary data.</text>
</comment>
<keyword evidence="2" id="KW-1185">Reference proteome</keyword>
<organism evidence="1 2">
    <name type="scientific">Cuscuta europaea</name>
    <name type="common">European dodder</name>
    <dbReference type="NCBI Taxonomy" id="41803"/>
    <lineage>
        <taxon>Eukaryota</taxon>
        <taxon>Viridiplantae</taxon>
        <taxon>Streptophyta</taxon>
        <taxon>Embryophyta</taxon>
        <taxon>Tracheophyta</taxon>
        <taxon>Spermatophyta</taxon>
        <taxon>Magnoliopsida</taxon>
        <taxon>eudicotyledons</taxon>
        <taxon>Gunneridae</taxon>
        <taxon>Pentapetalae</taxon>
        <taxon>asterids</taxon>
        <taxon>lamiids</taxon>
        <taxon>Solanales</taxon>
        <taxon>Convolvulaceae</taxon>
        <taxon>Cuscuteae</taxon>
        <taxon>Cuscuta</taxon>
        <taxon>Cuscuta subgen. Cuscuta</taxon>
    </lineage>
</organism>
<gene>
    <name evidence="1" type="ORF">CEURO_LOCUS1849</name>
</gene>
<sequence length="109" mass="11724">MLPGVVATVIGLDGIPPVLLGYWDREHPCGEGTFCSDLDDGVTTSLNQLPLQVTDLVQEYVEAGIPGRVGRRGSGQLFDLHLDEPPFELGDDLVPGVLAEFWRGLHGPC</sequence>
<evidence type="ECO:0000313" key="1">
    <source>
        <dbReference type="EMBL" id="CAH9062104.1"/>
    </source>
</evidence>
<dbReference type="EMBL" id="CAMAPE010000004">
    <property type="protein sequence ID" value="CAH9062104.1"/>
    <property type="molecule type" value="Genomic_DNA"/>
</dbReference>
<protein>
    <submittedName>
        <fullName evidence="1">Uncharacterized protein</fullName>
    </submittedName>
</protein>